<dbReference type="Proteomes" id="UP000664203">
    <property type="component" value="Unassembled WGS sequence"/>
</dbReference>
<feature type="region of interest" description="Disordered" evidence="1">
    <location>
        <begin position="852"/>
        <end position="886"/>
    </location>
</feature>
<dbReference type="Pfam" id="PF24809">
    <property type="entry name" value="DUF7708"/>
    <property type="match status" value="1"/>
</dbReference>
<feature type="region of interest" description="Disordered" evidence="1">
    <location>
        <begin position="1013"/>
        <end position="1034"/>
    </location>
</feature>
<evidence type="ECO:0000313" key="3">
    <source>
        <dbReference type="EMBL" id="CAF9928592.1"/>
    </source>
</evidence>
<reference evidence="3" key="1">
    <citation type="submission" date="2021-03" db="EMBL/GenBank/DDBJ databases">
        <authorList>
            <person name="Tagirdzhanova G."/>
        </authorList>
    </citation>
    <scope>NUCLEOTIDE SEQUENCE</scope>
</reference>
<accession>A0A8H3FT36</accession>
<comment type="caution">
    <text evidence="3">The sequence shown here is derived from an EMBL/GenBank/DDBJ whole genome shotgun (WGS) entry which is preliminary data.</text>
</comment>
<feature type="region of interest" description="Disordered" evidence="1">
    <location>
        <begin position="976"/>
        <end position="1001"/>
    </location>
</feature>
<evidence type="ECO:0000259" key="2">
    <source>
        <dbReference type="Pfam" id="PF24809"/>
    </source>
</evidence>
<dbReference type="EMBL" id="CAJPDR010000253">
    <property type="protein sequence ID" value="CAF9928592.1"/>
    <property type="molecule type" value="Genomic_DNA"/>
</dbReference>
<feature type="region of interest" description="Disordered" evidence="1">
    <location>
        <begin position="920"/>
        <end position="951"/>
    </location>
</feature>
<feature type="domain" description="DUF7708" evidence="2">
    <location>
        <begin position="65"/>
        <end position="220"/>
    </location>
</feature>
<dbReference type="InterPro" id="IPR056125">
    <property type="entry name" value="DUF7708"/>
</dbReference>
<proteinExistence type="predicted"/>
<dbReference type="PANTHER" id="PTHR10039">
    <property type="entry name" value="AMELOGENIN"/>
    <property type="match status" value="1"/>
</dbReference>
<evidence type="ECO:0000256" key="1">
    <source>
        <dbReference type="SAM" id="MobiDB-lite"/>
    </source>
</evidence>
<feature type="compositionally biased region" description="Polar residues" evidence="1">
    <location>
        <begin position="1013"/>
        <end position="1022"/>
    </location>
</feature>
<feature type="compositionally biased region" description="Low complexity" evidence="1">
    <location>
        <begin position="858"/>
        <end position="886"/>
    </location>
</feature>
<keyword evidence="4" id="KW-1185">Reference proteome</keyword>
<sequence>MASVSTITPPVAFKTAFERLSEIVSKDDARSFNSTRMEDVWTTARDIEHHLESRRSLRGFRRIQPFLAGIEQYSKVVEVICNGTPYMPYLWAPIKLLLQVSSTNVFLISLILLQIAQGHIAALEKLIDAYAMIGEAMPRFDRLSAAFKDDPEFQQVMGHFYEDILEFHRRAYMFFRRRAWKIVFDSLWKTFHLRFQGILENLRKHRDLIDAEANAIDIAEAKAWRSTQLDHIRQWRVDRAYDIEKSERERLASQTREAAAWFGANEGQEDVFAKFSRACDGSESHWILKDSIVLSWLGQGGRDSSVIWLNGKPGAGMFLWIRLVMFTLADLHFESDLLEAMETLPEDLEAVYEKIILRLCGDGRNINQRTTIRILQWMLVARRPLKRSELESGIILHGQVSQITTSTRPRGDVLSLCYPILEAGDDPGGLVHFVHFTAQEYLRNTGKFSFVQPQQAQLTVSLSCVLYLQSSLTFVDPRVAEEEKRSNVTLCLHELNLYAIDHWVDHLLALSKSLGSHPGGNGLELLLRGLERLTDMHKEVAALQGSSIRNERGSDFTQREHCWQPLEISPTTRSLLDRALVYRECASLDERQPNVPPSSLDELLDPPLFPRIRGRYRTIVEELMEREEPTDKALFDFKVRQNSGAFLCHNQNCPRAVQGFRTSELRQEHEKSHRPRFQCVHAPCGFFGTTFNTRAAMNKHANQYHDEEITASVPDSLIRKSRVSPKDRSLFTFTEVKTKRKTEDFSPPMISVDINPQLRAQHQVLQQQQPQQTQPALASNAQLAAQNYTQAQAAAIMQQYPAYHERNLQAAQNGVNIGARVIGEADIPGQGPSWVYEGGTTSKKINVEEEANKPFKSQKQALAQQQQQLHAQQQQQQQQQQQSQATQNRLLTNYRKVHSESPPILRPPMYEYPSMHPDLPPMLSPLPSSFEDWSKTNGPQPTTEEPLLSRLPPPIAVPPQRSTFSDLLQVANNGHLTARSTSPSPDASTQRSAFRDSSQYAEDQAVLHDWTAQSRQKQNLGANAQADARPSSGDYYVPGEILFHYE</sequence>
<protein>
    <recommendedName>
        <fullName evidence="2">DUF7708 domain-containing protein</fullName>
    </recommendedName>
</protein>
<name>A0A8H3FT36_9LECA</name>
<evidence type="ECO:0000313" key="4">
    <source>
        <dbReference type="Proteomes" id="UP000664203"/>
    </source>
</evidence>
<organism evidence="3 4">
    <name type="scientific">Alectoria fallacina</name>
    <dbReference type="NCBI Taxonomy" id="1903189"/>
    <lineage>
        <taxon>Eukaryota</taxon>
        <taxon>Fungi</taxon>
        <taxon>Dikarya</taxon>
        <taxon>Ascomycota</taxon>
        <taxon>Pezizomycotina</taxon>
        <taxon>Lecanoromycetes</taxon>
        <taxon>OSLEUM clade</taxon>
        <taxon>Lecanoromycetidae</taxon>
        <taxon>Lecanorales</taxon>
        <taxon>Lecanorineae</taxon>
        <taxon>Parmeliaceae</taxon>
        <taxon>Alectoria</taxon>
    </lineage>
</organism>
<gene>
    <name evidence="3" type="ORF">ALECFALPRED_004092</name>
</gene>
<dbReference type="OrthoDB" id="7464126at2759"/>
<dbReference type="AlphaFoldDB" id="A0A8H3FT36"/>